<dbReference type="InterPro" id="IPR011123">
    <property type="entry name" value="Y_Y_Y"/>
</dbReference>
<name>A0A6I4ICQ3_9SPHI</name>
<dbReference type="InterPro" id="IPR013783">
    <property type="entry name" value="Ig-like_fold"/>
</dbReference>
<dbReference type="EMBL" id="WQLA01000007">
    <property type="protein sequence ID" value="MVN92727.1"/>
    <property type="molecule type" value="Genomic_DNA"/>
</dbReference>
<evidence type="ECO:0000256" key="8">
    <source>
        <dbReference type="SAM" id="Phobius"/>
    </source>
</evidence>
<evidence type="ECO:0000259" key="11">
    <source>
        <dbReference type="PROSITE" id="PS50109"/>
    </source>
</evidence>
<dbReference type="PROSITE" id="PS50110">
    <property type="entry name" value="RESPONSE_REGULATORY"/>
    <property type="match status" value="1"/>
</dbReference>
<evidence type="ECO:0000256" key="1">
    <source>
        <dbReference type="ARBA" id="ARBA00000085"/>
    </source>
</evidence>
<dbReference type="PANTHER" id="PTHR43547:SF2">
    <property type="entry name" value="HYBRID SIGNAL TRANSDUCTION HISTIDINE KINASE C"/>
    <property type="match status" value="1"/>
</dbReference>
<dbReference type="FunFam" id="1.10.287.130:FF:000045">
    <property type="entry name" value="Two-component system sensor histidine kinase/response regulator"/>
    <property type="match status" value="1"/>
</dbReference>
<dbReference type="InterPro" id="IPR036097">
    <property type="entry name" value="HisK_dim/P_sf"/>
</dbReference>
<dbReference type="Pfam" id="PF07495">
    <property type="entry name" value="Y_Y_Y"/>
    <property type="match status" value="1"/>
</dbReference>
<proteinExistence type="predicted"/>
<keyword evidence="9" id="KW-0732">Signal</keyword>
<dbReference type="InterPro" id="IPR004358">
    <property type="entry name" value="Sig_transdc_His_kin-like_C"/>
</dbReference>
<evidence type="ECO:0000256" key="2">
    <source>
        <dbReference type="ARBA" id="ARBA00012438"/>
    </source>
</evidence>
<dbReference type="PROSITE" id="PS00041">
    <property type="entry name" value="HTH_ARAC_FAMILY_1"/>
    <property type="match status" value="1"/>
</dbReference>
<evidence type="ECO:0000313" key="14">
    <source>
        <dbReference type="Proteomes" id="UP000434850"/>
    </source>
</evidence>
<dbReference type="SMART" id="SM00342">
    <property type="entry name" value="HTH_ARAC"/>
    <property type="match status" value="1"/>
</dbReference>
<dbReference type="Gene3D" id="2.60.40.10">
    <property type="entry name" value="Immunoglobulins"/>
    <property type="match status" value="1"/>
</dbReference>
<comment type="catalytic activity">
    <reaction evidence="1">
        <text>ATP + protein L-histidine = ADP + protein N-phospho-L-histidine.</text>
        <dbReference type="EC" id="2.7.13.3"/>
    </reaction>
</comment>
<evidence type="ECO:0000256" key="9">
    <source>
        <dbReference type="SAM" id="SignalP"/>
    </source>
</evidence>
<dbReference type="InterPro" id="IPR001789">
    <property type="entry name" value="Sig_transdc_resp-reg_receiver"/>
</dbReference>
<keyword evidence="8" id="KW-0812">Transmembrane</keyword>
<keyword evidence="8" id="KW-0472">Membrane</keyword>
<feature type="signal peptide" evidence="9">
    <location>
        <begin position="1"/>
        <end position="21"/>
    </location>
</feature>
<dbReference type="Gene3D" id="2.130.10.10">
    <property type="entry name" value="YVTN repeat-like/Quinoprotein amine dehydrogenase"/>
    <property type="match status" value="2"/>
</dbReference>
<feature type="domain" description="HTH araC/xylS-type" evidence="10">
    <location>
        <begin position="1272"/>
        <end position="1371"/>
    </location>
</feature>
<dbReference type="Gene3D" id="1.10.287.130">
    <property type="match status" value="1"/>
</dbReference>
<comment type="caution">
    <text evidence="13">The sequence shown here is derived from an EMBL/GenBank/DDBJ whole genome shotgun (WGS) entry which is preliminary data.</text>
</comment>
<dbReference type="Pfam" id="PF00512">
    <property type="entry name" value="HisKA"/>
    <property type="match status" value="1"/>
</dbReference>
<evidence type="ECO:0000313" key="13">
    <source>
        <dbReference type="EMBL" id="MVN92727.1"/>
    </source>
</evidence>
<dbReference type="SMART" id="SM00388">
    <property type="entry name" value="HisKA"/>
    <property type="match status" value="1"/>
</dbReference>
<keyword evidence="4" id="KW-0805">Transcription regulation</keyword>
<evidence type="ECO:0000259" key="12">
    <source>
        <dbReference type="PROSITE" id="PS50110"/>
    </source>
</evidence>
<evidence type="ECO:0000256" key="4">
    <source>
        <dbReference type="ARBA" id="ARBA00023015"/>
    </source>
</evidence>
<keyword evidence="5" id="KW-0238">DNA-binding</keyword>
<evidence type="ECO:0000256" key="5">
    <source>
        <dbReference type="ARBA" id="ARBA00023125"/>
    </source>
</evidence>
<dbReference type="Gene3D" id="1.10.10.60">
    <property type="entry name" value="Homeodomain-like"/>
    <property type="match status" value="1"/>
</dbReference>
<sequence length="1377" mass="154391">MLKYLLSFTAAILYGIATVNAGQSTYTSNDDSGISLTPVFKAYNSNDGLPDVRIRNLFQDSKGFLWVGTMNGLCKFDGYNFIKYYKNNRLSSISGNWAHAICEDKRGNLWFGTEAGLSCFNLQTERFTNYPVNKKQAYPFLNRQINALHAEASTGRLWIGTSEGIMSFDPQTGSYKKFNQASLTGIVKIIEGGNSSLWIAARDGIVRFNTKNGQHQLYRMPVKPNPYGDKFWSLMLYGNDLYIGTGGDGLIRLPYNAEDGRYMPYEYVNTFKQSPTGLKNYQIFDITKSPLGDVWLATEYGLAKIENIASPNARLTIYRHNAISNKSISSNIVYKVMVDRNAVLWCGTEAGLNKVDLNLLPLQYYTFTNKNIKDRVRGLFSTNGNDVWFGTSNTGVYKYNLVNNTLTKAPAGTTNAYRNNRSLSIINNQVWAGSLAGLTKFSVNNTNSLTQVLQGKAVFAVLKDSKANTWIGTNSGVIYINELGKQINFAEQPSAHQLLRSGFLRTVYEDHAGRIWLGFENGKVGYINPVTAKFTTVESDGHGTKVYGSNFLSIVEYPHNVIWAGSESGLNQIQLSGNEPGPIVKEVKTYFESDGLPDKSINGLLADDAGNLWIATIKGLVKFNLKTKQFNNIISGIDFSAVSSCRVSKSQFLFGTDDGFLSFNPLLVNSNTATPRLHLTELKLFNKTVNVNDTLNDQVILTKPITNTRAITLNYHNNVFTIGFTALHFSNPELNAYAYKMEGFDKEWINVGADNRSATYTNLNHGTYWFKVKAANYAGKWSNNPIRLKVTILPPPWKTWWAIVLYIIIFNVMLYVFVKYLLAQSRHRSLLHFEKLEKDQLRKLNQMKVEFFTNVSHEFRTPLSLIIGPVDEMLSSDDLNSPLRQKMQMVYRNCKKLLYLVDELMTFQKMEQGMLKLHKRDVDVVDFVKEICQNFEPLAEKSSVHFFIESEVSNFIIDFDPGKIEMAINNLLINAFKFAPAGGKVAVKVAELASSQLKQQVQAKVSKWISITVEDNGKGISNEEFKHLFERFFSDTHIKGTGVGLSLTKSLVELHQGIVVAESDPGVKTTFTILLPVNNAYVNQAGLIVPQSAYQPEYDFNTSIAGGLTDVDQAQDLKPDIHKEVLLIVEDNPDVLEYLEKLFVNSYEVLKAENGKLALGIIESREPALILSDVMMPEMDGVELCLNIKQNVATSHIPVVLLTAKAEVQHRIEGFRTGADEYIAKPFHPELLKTRVSNLIESQKRLIAKYQSDGVMVPKNITKNPLDEEFLNKVIAAVQANMSNDEFGVEDLGNIVCMSRSHLFRKLKAITGQNPLEVISSIRLKHAAELLLQRKLNVSQISYEVGFKNPSSFTASFKKQFGKTPSEYLNSIIENAN</sequence>
<protein>
    <recommendedName>
        <fullName evidence="2">histidine kinase</fullName>
        <ecNumber evidence="2">2.7.13.3</ecNumber>
    </recommendedName>
</protein>
<dbReference type="Gene3D" id="3.40.50.2300">
    <property type="match status" value="1"/>
</dbReference>
<dbReference type="InterPro" id="IPR018060">
    <property type="entry name" value="HTH_AraC"/>
</dbReference>
<dbReference type="InterPro" id="IPR011110">
    <property type="entry name" value="Reg_prop"/>
</dbReference>
<dbReference type="SUPFAM" id="SSF55874">
    <property type="entry name" value="ATPase domain of HSP90 chaperone/DNA topoisomerase II/histidine kinase"/>
    <property type="match status" value="1"/>
</dbReference>
<dbReference type="SMART" id="SM00448">
    <property type="entry name" value="REC"/>
    <property type="match status" value="1"/>
</dbReference>
<dbReference type="InterPro" id="IPR003594">
    <property type="entry name" value="HATPase_dom"/>
</dbReference>
<dbReference type="OrthoDB" id="9797097at2"/>
<dbReference type="EC" id="2.7.13.3" evidence="2"/>
<feature type="transmembrane region" description="Helical" evidence="8">
    <location>
        <begin position="800"/>
        <end position="822"/>
    </location>
</feature>
<dbReference type="PANTHER" id="PTHR43547">
    <property type="entry name" value="TWO-COMPONENT HISTIDINE KINASE"/>
    <property type="match status" value="1"/>
</dbReference>
<feature type="modified residue" description="4-aspartylphosphate" evidence="7">
    <location>
        <position position="1173"/>
    </location>
</feature>
<dbReference type="FunFam" id="2.60.40.10:FF:000791">
    <property type="entry name" value="Two-component system sensor histidine kinase/response regulator"/>
    <property type="match status" value="1"/>
</dbReference>
<dbReference type="Pfam" id="PF07494">
    <property type="entry name" value="Reg_prop"/>
    <property type="match status" value="3"/>
</dbReference>
<organism evidence="13 14">
    <name type="scientific">Mucilaginibacter aquatilis</name>
    <dbReference type="NCBI Taxonomy" id="1517760"/>
    <lineage>
        <taxon>Bacteria</taxon>
        <taxon>Pseudomonadati</taxon>
        <taxon>Bacteroidota</taxon>
        <taxon>Sphingobacteriia</taxon>
        <taxon>Sphingobacteriales</taxon>
        <taxon>Sphingobacteriaceae</taxon>
        <taxon>Mucilaginibacter</taxon>
    </lineage>
</organism>
<dbReference type="InterPro" id="IPR018062">
    <property type="entry name" value="HTH_AraC-typ_CS"/>
</dbReference>
<dbReference type="Proteomes" id="UP000434850">
    <property type="component" value="Unassembled WGS sequence"/>
</dbReference>
<keyword evidence="8" id="KW-1133">Transmembrane helix</keyword>
<dbReference type="SUPFAM" id="SSF52172">
    <property type="entry name" value="CheY-like"/>
    <property type="match status" value="1"/>
</dbReference>
<evidence type="ECO:0000256" key="7">
    <source>
        <dbReference type="PROSITE-ProRule" id="PRU00169"/>
    </source>
</evidence>
<dbReference type="InterPro" id="IPR011006">
    <property type="entry name" value="CheY-like_superfamily"/>
</dbReference>
<dbReference type="SUPFAM" id="SSF47384">
    <property type="entry name" value="Homodimeric domain of signal transducing histidine kinase"/>
    <property type="match status" value="1"/>
</dbReference>
<feature type="domain" description="Histidine kinase" evidence="11">
    <location>
        <begin position="854"/>
        <end position="1079"/>
    </location>
</feature>
<dbReference type="GO" id="GO:0043565">
    <property type="term" value="F:sequence-specific DNA binding"/>
    <property type="evidence" value="ECO:0007669"/>
    <property type="project" value="InterPro"/>
</dbReference>
<dbReference type="InterPro" id="IPR036890">
    <property type="entry name" value="HATPase_C_sf"/>
</dbReference>
<dbReference type="CDD" id="cd00075">
    <property type="entry name" value="HATPase"/>
    <property type="match status" value="1"/>
</dbReference>
<dbReference type="PROSITE" id="PS01124">
    <property type="entry name" value="HTH_ARAC_FAMILY_2"/>
    <property type="match status" value="1"/>
</dbReference>
<keyword evidence="14" id="KW-1185">Reference proteome</keyword>
<gene>
    <name evidence="13" type="ORF">GO816_16445</name>
</gene>
<dbReference type="InterPro" id="IPR009057">
    <property type="entry name" value="Homeodomain-like_sf"/>
</dbReference>
<dbReference type="RefSeq" id="WP_157543045.1">
    <property type="nucleotide sequence ID" value="NZ_WQLA01000007.1"/>
</dbReference>
<dbReference type="Pfam" id="PF12833">
    <property type="entry name" value="HTH_18"/>
    <property type="match status" value="1"/>
</dbReference>
<reference evidence="13 14" key="1">
    <citation type="submission" date="2019-12" db="EMBL/GenBank/DDBJ databases">
        <title>Mucilaginibacter sp. HME9299 genome sequencing and assembly.</title>
        <authorList>
            <person name="Kang H."/>
            <person name="Kim H."/>
            <person name="Joh K."/>
        </authorList>
    </citation>
    <scope>NUCLEOTIDE SEQUENCE [LARGE SCALE GENOMIC DNA]</scope>
    <source>
        <strain evidence="13 14">HME9299</strain>
    </source>
</reference>
<dbReference type="SMART" id="SM00387">
    <property type="entry name" value="HATPase_c"/>
    <property type="match status" value="1"/>
</dbReference>
<feature type="domain" description="Response regulatory" evidence="12">
    <location>
        <begin position="1125"/>
        <end position="1240"/>
    </location>
</feature>
<dbReference type="InterPro" id="IPR005467">
    <property type="entry name" value="His_kinase_dom"/>
</dbReference>
<keyword evidence="3 7" id="KW-0597">Phosphoprotein</keyword>
<dbReference type="Gene3D" id="3.30.565.10">
    <property type="entry name" value="Histidine kinase-like ATPase, C-terminal domain"/>
    <property type="match status" value="1"/>
</dbReference>
<dbReference type="GO" id="GO:0003700">
    <property type="term" value="F:DNA-binding transcription factor activity"/>
    <property type="evidence" value="ECO:0007669"/>
    <property type="project" value="InterPro"/>
</dbReference>
<accession>A0A6I4ICQ3</accession>
<evidence type="ECO:0000256" key="3">
    <source>
        <dbReference type="ARBA" id="ARBA00022553"/>
    </source>
</evidence>
<dbReference type="Pfam" id="PF00072">
    <property type="entry name" value="Response_reg"/>
    <property type="match status" value="1"/>
</dbReference>
<dbReference type="SUPFAM" id="SSF63829">
    <property type="entry name" value="Calcium-dependent phosphotriesterase"/>
    <property type="match status" value="3"/>
</dbReference>
<dbReference type="CDD" id="cd00082">
    <property type="entry name" value="HisKA"/>
    <property type="match status" value="1"/>
</dbReference>
<dbReference type="InterPro" id="IPR015943">
    <property type="entry name" value="WD40/YVTN_repeat-like_dom_sf"/>
</dbReference>
<evidence type="ECO:0000259" key="10">
    <source>
        <dbReference type="PROSITE" id="PS01124"/>
    </source>
</evidence>
<dbReference type="GO" id="GO:0000155">
    <property type="term" value="F:phosphorelay sensor kinase activity"/>
    <property type="evidence" value="ECO:0007669"/>
    <property type="project" value="InterPro"/>
</dbReference>
<dbReference type="InterPro" id="IPR003661">
    <property type="entry name" value="HisK_dim/P_dom"/>
</dbReference>
<dbReference type="PRINTS" id="PR00344">
    <property type="entry name" value="BCTRLSENSOR"/>
</dbReference>
<dbReference type="SUPFAM" id="SSF46689">
    <property type="entry name" value="Homeodomain-like"/>
    <property type="match status" value="1"/>
</dbReference>
<dbReference type="Pfam" id="PF02518">
    <property type="entry name" value="HATPase_c"/>
    <property type="match status" value="1"/>
</dbReference>
<feature type="chain" id="PRO_5026177487" description="histidine kinase" evidence="9">
    <location>
        <begin position="22"/>
        <end position="1377"/>
    </location>
</feature>
<evidence type="ECO:0000256" key="6">
    <source>
        <dbReference type="ARBA" id="ARBA00023163"/>
    </source>
</evidence>
<keyword evidence="6" id="KW-0804">Transcription</keyword>
<dbReference type="PROSITE" id="PS50109">
    <property type="entry name" value="HIS_KIN"/>
    <property type="match status" value="1"/>
</dbReference>